<gene>
    <name evidence="2" type="ORF">PHPALM_8254</name>
</gene>
<feature type="compositionally biased region" description="Polar residues" evidence="1">
    <location>
        <begin position="86"/>
        <end position="135"/>
    </location>
</feature>
<evidence type="ECO:0000256" key="1">
    <source>
        <dbReference type="SAM" id="MobiDB-lite"/>
    </source>
</evidence>
<evidence type="ECO:0000313" key="2">
    <source>
        <dbReference type="EMBL" id="POM74742.1"/>
    </source>
</evidence>
<dbReference type="EMBL" id="NCKW01004512">
    <property type="protein sequence ID" value="POM74742.1"/>
    <property type="molecule type" value="Genomic_DNA"/>
</dbReference>
<feature type="compositionally biased region" description="Basic and acidic residues" evidence="1">
    <location>
        <begin position="221"/>
        <end position="236"/>
    </location>
</feature>
<comment type="caution">
    <text evidence="2">The sequence shown here is derived from an EMBL/GenBank/DDBJ whole genome shotgun (WGS) entry which is preliminary data.</text>
</comment>
<feature type="region of interest" description="Disordered" evidence="1">
    <location>
        <begin position="49"/>
        <end position="142"/>
    </location>
</feature>
<proteinExistence type="predicted"/>
<organism evidence="2 3">
    <name type="scientific">Phytophthora palmivora</name>
    <dbReference type="NCBI Taxonomy" id="4796"/>
    <lineage>
        <taxon>Eukaryota</taxon>
        <taxon>Sar</taxon>
        <taxon>Stramenopiles</taxon>
        <taxon>Oomycota</taxon>
        <taxon>Peronosporomycetes</taxon>
        <taxon>Peronosporales</taxon>
        <taxon>Peronosporaceae</taxon>
        <taxon>Phytophthora</taxon>
    </lineage>
</organism>
<dbReference type="Proteomes" id="UP000237271">
    <property type="component" value="Unassembled WGS sequence"/>
</dbReference>
<reference evidence="2 3" key="1">
    <citation type="journal article" date="2017" name="Genome Biol. Evol.">
        <title>Phytophthora megakarya and P. palmivora, closely related causal agents of cacao black pod rot, underwent increases in genome sizes and gene numbers by different mechanisms.</title>
        <authorList>
            <person name="Ali S.S."/>
            <person name="Shao J."/>
            <person name="Lary D.J."/>
            <person name="Kronmiller B."/>
            <person name="Shen D."/>
            <person name="Strem M.D."/>
            <person name="Amoako-Attah I."/>
            <person name="Akrofi A.Y."/>
            <person name="Begoude B.A."/>
            <person name="Ten Hoopen G.M."/>
            <person name="Coulibaly K."/>
            <person name="Kebe B.I."/>
            <person name="Melnick R.L."/>
            <person name="Guiltinan M.J."/>
            <person name="Tyler B.M."/>
            <person name="Meinhardt L.W."/>
            <person name="Bailey B.A."/>
        </authorList>
    </citation>
    <scope>NUCLEOTIDE SEQUENCE [LARGE SCALE GENOMIC DNA]</scope>
    <source>
        <strain evidence="3">sbr112.9</strain>
    </source>
</reference>
<keyword evidence="3" id="KW-1185">Reference proteome</keyword>
<feature type="region of interest" description="Disordered" evidence="1">
    <location>
        <begin position="206"/>
        <end position="236"/>
    </location>
</feature>
<feature type="region of interest" description="Disordered" evidence="1">
    <location>
        <begin position="1"/>
        <end position="33"/>
    </location>
</feature>
<sequence>MLSPLDVRALTDTVEDMKPEDAEGDSLTSSYEAGLLGSEYVERLKKAGVRVTRSPASSSLGEPELKRPQHLPPCPASIPSMGSLMSYGTSAQDSRSTAIPSEVSGTRSTSPMPSSGYGSTLFETTASGSEESNLSGPFDSQLSGKMSSSSSLWSMGGAASTHMPYTFVAPPGMVFAAQGSTAQVDGNVSVQVTEAVLPRSPAIVGHDDVVMSESGRTSRSSVEDIPKPHTLPEAET</sequence>
<dbReference type="AlphaFoldDB" id="A0A2P4YAB9"/>
<name>A0A2P4YAB9_9STRA</name>
<evidence type="ECO:0000313" key="3">
    <source>
        <dbReference type="Proteomes" id="UP000237271"/>
    </source>
</evidence>
<accession>A0A2P4YAB9</accession>
<protein>
    <submittedName>
        <fullName evidence="2">Uncharacterized protein</fullName>
    </submittedName>
</protein>